<keyword evidence="3" id="KW-1185">Reference proteome</keyword>
<feature type="transmembrane region" description="Helical" evidence="1">
    <location>
        <begin position="218"/>
        <end position="239"/>
    </location>
</feature>
<name>A0A6L9L3U9_9BACT</name>
<dbReference type="Proteomes" id="UP000474175">
    <property type="component" value="Unassembled WGS sequence"/>
</dbReference>
<keyword evidence="1" id="KW-0812">Transmembrane</keyword>
<proteinExistence type="predicted"/>
<organism evidence="2 3">
    <name type="scientific">Spirosoma terrae</name>
    <dbReference type="NCBI Taxonomy" id="1968276"/>
    <lineage>
        <taxon>Bacteria</taxon>
        <taxon>Pseudomonadati</taxon>
        <taxon>Bacteroidota</taxon>
        <taxon>Cytophagia</taxon>
        <taxon>Cytophagales</taxon>
        <taxon>Cytophagaceae</taxon>
        <taxon>Spirosoma</taxon>
    </lineage>
</organism>
<sequence>MSRIWHLRIRKTHRYLGLFIGIQFLLWTVGGLYFSWSNLDSIHGDHLKRPAGAMPMSLSLVSPSIPLQALRQRPGVDSLISIQLIDILGKPTYQLAYSMQHGSHSMTHTQLADAQTGALRQPLSKSEAMTIAQQRFSGPSAIEHVQYLTNTNGHHEYRKKPLPAYAITFRQPAHATIYVAAQLGTVQSVRTDPWRVFDFLWMLHTMDYEGRDDMNNSLLRVFSILGLLTITSGFALYFVSSPSFRSRRKAKQFASAIAVGKRVRNQ</sequence>
<reference evidence="2 3" key="1">
    <citation type="submission" date="2020-02" db="EMBL/GenBank/DDBJ databases">
        <title>Draft genome sequence of two Spirosoma agri KCTC 52727 and Spirosoma terrae KCTC 52035.</title>
        <authorList>
            <person name="Rojas J."/>
            <person name="Ambika Manirajan B."/>
            <person name="Suarez C."/>
            <person name="Ratering S."/>
            <person name="Schnell S."/>
        </authorList>
    </citation>
    <scope>NUCLEOTIDE SEQUENCE [LARGE SCALE GENOMIC DNA]</scope>
    <source>
        <strain evidence="2 3">KCTC 52035</strain>
    </source>
</reference>
<accession>A0A6L9L3U9</accession>
<gene>
    <name evidence="2" type="ORF">GK108_09565</name>
</gene>
<comment type="caution">
    <text evidence="2">The sequence shown here is derived from an EMBL/GenBank/DDBJ whole genome shotgun (WGS) entry which is preliminary data.</text>
</comment>
<keyword evidence="1" id="KW-0472">Membrane</keyword>
<evidence type="ECO:0008006" key="4">
    <source>
        <dbReference type="Google" id="ProtNLM"/>
    </source>
</evidence>
<dbReference type="RefSeq" id="WP_163946458.1">
    <property type="nucleotide sequence ID" value="NZ_JAAFZH010000003.1"/>
</dbReference>
<protein>
    <recommendedName>
        <fullName evidence="4">PepSY domain-containing protein</fullName>
    </recommendedName>
</protein>
<feature type="transmembrane region" description="Helical" evidence="1">
    <location>
        <begin position="15"/>
        <end position="36"/>
    </location>
</feature>
<evidence type="ECO:0000313" key="3">
    <source>
        <dbReference type="Proteomes" id="UP000474175"/>
    </source>
</evidence>
<keyword evidence="1" id="KW-1133">Transmembrane helix</keyword>
<evidence type="ECO:0000256" key="1">
    <source>
        <dbReference type="SAM" id="Phobius"/>
    </source>
</evidence>
<evidence type="ECO:0000313" key="2">
    <source>
        <dbReference type="EMBL" id="NDU95120.1"/>
    </source>
</evidence>
<dbReference type="AlphaFoldDB" id="A0A6L9L3U9"/>
<dbReference type="EMBL" id="JAAFZH010000003">
    <property type="protein sequence ID" value="NDU95120.1"/>
    <property type="molecule type" value="Genomic_DNA"/>
</dbReference>